<gene>
    <name evidence="1" type="ORF">NQ314_012727</name>
</gene>
<feature type="non-terminal residue" evidence="1">
    <location>
        <position position="152"/>
    </location>
</feature>
<protein>
    <submittedName>
        <fullName evidence="1">Uncharacterized protein</fullName>
    </submittedName>
</protein>
<evidence type="ECO:0000313" key="1">
    <source>
        <dbReference type="EMBL" id="KAJ8935585.1"/>
    </source>
</evidence>
<reference evidence="1" key="1">
    <citation type="journal article" date="2023" name="Insect Mol. Biol.">
        <title>Genome sequencing provides insights into the evolution of gene families encoding plant cell wall-degrading enzymes in longhorned beetles.</title>
        <authorList>
            <person name="Shin N.R."/>
            <person name="Okamura Y."/>
            <person name="Kirsch R."/>
            <person name="Pauchet Y."/>
        </authorList>
    </citation>
    <scope>NUCLEOTIDE SEQUENCE</scope>
    <source>
        <strain evidence="1">RBIC_L_NR</strain>
    </source>
</reference>
<evidence type="ECO:0000313" key="2">
    <source>
        <dbReference type="Proteomes" id="UP001162156"/>
    </source>
</evidence>
<dbReference type="AlphaFoldDB" id="A0AAV8XAI8"/>
<name>A0AAV8XAI8_9CUCU</name>
<proteinExistence type="predicted"/>
<organism evidence="1 2">
    <name type="scientific">Rhamnusium bicolor</name>
    <dbReference type="NCBI Taxonomy" id="1586634"/>
    <lineage>
        <taxon>Eukaryota</taxon>
        <taxon>Metazoa</taxon>
        <taxon>Ecdysozoa</taxon>
        <taxon>Arthropoda</taxon>
        <taxon>Hexapoda</taxon>
        <taxon>Insecta</taxon>
        <taxon>Pterygota</taxon>
        <taxon>Neoptera</taxon>
        <taxon>Endopterygota</taxon>
        <taxon>Coleoptera</taxon>
        <taxon>Polyphaga</taxon>
        <taxon>Cucujiformia</taxon>
        <taxon>Chrysomeloidea</taxon>
        <taxon>Cerambycidae</taxon>
        <taxon>Lepturinae</taxon>
        <taxon>Rhagiini</taxon>
        <taxon>Rhamnusium</taxon>
    </lineage>
</organism>
<dbReference type="Proteomes" id="UP001162156">
    <property type="component" value="Unassembled WGS sequence"/>
</dbReference>
<dbReference type="EMBL" id="JANEYF010003553">
    <property type="protein sequence ID" value="KAJ8935585.1"/>
    <property type="molecule type" value="Genomic_DNA"/>
</dbReference>
<accession>A0AAV8XAI8</accession>
<comment type="caution">
    <text evidence="1">The sequence shown here is derived from an EMBL/GenBank/DDBJ whole genome shotgun (WGS) entry which is preliminary data.</text>
</comment>
<sequence length="152" mass="16624">MPSIFDNVLCQTIVAVFIIRFANLSQGLSAESNASLANNFTNPSANSSQPIYMNQCISEHHTTTTQHQSQGMSYGESLAHHLRHSLLRSENTQDQSEELPLPPGWSVDYTLVDGNTILTTIPNDTLVTSFGEGRSAYGVAVHTVSYLWGLLV</sequence>
<keyword evidence="2" id="KW-1185">Reference proteome</keyword>